<organism evidence="1 2">
    <name type="scientific">Dreissena polymorpha</name>
    <name type="common">Zebra mussel</name>
    <name type="synonym">Mytilus polymorpha</name>
    <dbReference type="NCBI Taxonomy" id="45954"/>
    <lineage>
        <taxon>Eukaryota</taxon>
        <taxon>Metazoa</taxon>
        <taxon>Spiralia</taxon>
        <taxon>Lophotrochozoa</taxon>
        <taxon>Mollusca</taxon>
        <taxon>Bivalvia</taxon>
        <taxon>Autobranchia</taxon>
        <taxon>Heteroconchia</taxon>
        <taxon>Euheterodonta</taxon>
        <taxon>Imparidentia</taxon>
        <taxon>Neoheterodontei</taxon>
        <taxon>Myida</taxon>
        <taxon>Dreissenoidea</taxon>
        <taxon>Dreissenidae</taxon>
        <taxon>Dreissena</taxon>
    </lineage>
</organism>
<dbReference type="Proteomes" id="UP000828390">
    <property type="component" value="Unassembled WGS sequence"/>
</dbReference>
<keyword evidence="2" id="KW-1185">Reference proteome</keyword>
<sequence>MRSQSVEPVAIPVPSAWEFGWWYQYRTGWVFSGYAGYLASKLGPTAIRYLSVKAQLLENEEILQNFFPTFVSLVSKLGRSSWIHHGTSHYAASGAERPHKL</sequence>
<protein>
    <submittedName>
        <fullName evidence="1">Uncharacterized protein</fullName>
    </submittedName>
</protein>
<comment type="caution">
    <text evidence="1">The sequence shown here is derived from an EMBL/GenBank/DDBJ whole genome shotgun (WGS) entry which is preliminary data.</text>
</comment>
<dbReference type="EMBL" id="JAIWYP010000005">
    <property type="protein sequence ID" value="KAH3829493.1"/>
    <property type="molecule type" value="Genomic_DNA"/>
</dbReference>
<name>A0A9D4H6J0_DREPO</name>
<dbReference type="AlphaFoldDB" id="A0A9D4H6J0"/>
<reference evidence="1" key="2">
    <citation type="submission" date="2020-11" db="EMBL/GenBank/DDBJ databases">
        <authorList>
            <person name="McCartney M.A."/>
            <person name="Auch B."/>
            <person name="Kono T."/>
            <person name="Mallez S."/>
            <person name="Becker A."/>
            <person name="Gohl D.M."/>
            <person name="Silverstein K.A.T."/>
            <person name="Koren S."/>
            <person name="Bechman K.B."/>
            <person name="Herman A."/>
            <person name="Abrahante J.E."/>
            <person name="Garbe J."/>
        </authorList>
    </citation>
    <scope>NUCLEOTIDE SEQUENCE</scope>
    <source>
        <strain evidence="1">Duluth1</strain>
        <tissue evidence="1">Whole animal</tissue>
    </source>
</reference>
<reference evidence="1" key="1">
    <citation type="journal article" date="2019" name="bioRxiv">
        <title>The Genome of the Zebra Mussel, Dreissena polymorpha: A Resource for Invasive Species Research.</title>
        <authorList>
            <person name="McCartney M.A."/>
            <person name="Auch B."/>
            <person name="Kono T."/>
            <person name="Mallez S."/>
            <person name="Zhang Y."/>
            <person name="Obille A."/>
            <person name="Becker A."/>
            <person name="Abrahante J.E."/>
            <person name="Garbe J."/>
            <person name="Badalamenti J.P."/>
            <person name="Herman A."/>
            <person name="Mangelson H."/>
            <person name="Liachko I."/>
            <person name="Sullivan S."/>
            <person name="Sone E.D."/>
            <person name="Koren S."/>
            <person name="Silverstein K.A.T."/>
            <person name="Beckman K.B."/>
            <person name="Gohl D.M."/>
        </authorList>
    </citation>
    <scope>NUCLEOTIDE SEQUENCE</scope>
    <source>
        <strain evidence="1">Duluth1</strain>
        <tissue evidence="1">Whole animal</tissue>
    </source>
</reference>
<proteinExistence type="predicted"/>
<accession>A0A9D4H6J0</accession>
<evidence type="ECO:0000313" key="2">
    <source>
        <dbReference type="Proteomes" id="UP000828390"/>
    </source>
</evidence>
<evidence type="ECO:0000313" key="1">
    <source>
        <dbReference type="EMBL" id="KAH3829493.1"/>
    </source>
</evidence>
<gene>
    <name evidence="1" type="ORF">DPMN_131489</name>
</gene>